<dbReference type="EMBL" id="BSYO01000012">
    <property type="protein sequence ID" value="GMH12846.1"/>
    <property type="molecule type" value="Genomic_DNA"/>
</dbReference>
<gene>
    <name evidence="1" type="ORF">Nepgr_014687</name>
</gene>
<comment type="caution">
    <text evidence="1">The sequence shown here is derived from an EMBL/GenBank/DDBJ whole genome shotgun (WGS) entry which is preliminary data.</text>
</comment>
<evidence type="ECO:0000313" key="1">
    <source>
        <dbReference type="EMBL" id="GMH12846.1"/>
    </source>
</evidence>
<name>A0AAD3SLI9_NEPGR</name>
<dbReference type="Proteomes" id="UP001279734">
    <property type="component" value="Unassembled WGS sequence"/>
</dbReference>
<dbReference type="AlphaFoldDB" id="A0AAD3SLI9"/>
<protein>
    <submittedName>
        <fullName evidence="1">Uncharacterized protein</fullName>
    </submittedName>
</protein>
<accession>A0AAD3SLI9</accession>
<evidence type="ECO:0000313" key="2">
    <source>
        <dbReference type="Proteomes" id="UP001279734"/>
    </source>
</evidence>
<keyword evidence="2" id="KW-1185">Reference proteome</keyword>
<proteinExistence type="predicted"/>
<sequence length="69" mass="7583">MGVIFEMVGFWVGMDGPLSADIWFLCLRFGCSQANCSRLKLPYGCSGIVMELVCYGNVAVTFSLCKCED</sequence>
<reference evidence="1" key="1">
    <citation type="submission" date="2023-05" db="EMBL/GenBank/DDBJ databases">
        <title>Nepenthes gracilis genome sequencing.</title>
        <authorList>
            <person name="Fukushima K."/>
        </authorList>
    </citation>
    <scope>NUCLEOTIDE SEQUENCE</scope>
    <source>
        <strain evidence="1">SING2019-196</strain>
    </source>
</reference>
<organism evidence="1 2">
    <name type="scientific">Nepenthes gracilis</name>
    <name type="common">Slender pitcher plant</name>
    <dbReference type="NCBI Taxonomy" id="150966"/>
    <lineage>
        <taxon>Eukaryota</taxon>
        <taxon>Viridiplantae</taxon>
        <taxon>Streptophyta</taxon>
        <taxon>Embryophyta</taxon>
        <taxon>Tracheophyta</taxon>
        <taxon>Spermatophyta</taxon>
        <taxon>Magnoliopsida</taxon>
        <taxon>eudicotyledons</taxon>
        <taxon>Gunneridae</taxon>
        <taxon>Pentapetalae</taxon>
        <taxon>Caryophyllales</taxon>
        <taxon>Nepenthaceae</taxon>
        <taxon>Nepenthes</taxon>
    </lineage>
</organism>